<sequence length="267" mass="30041">MERATTQQQQAPPVAEELNLDYVKRQTQSLQKAISRILEDFEAYSQTNTTPKWSHPQDSTHWKDILGRYKMINLDLFILVEEVKQVSKALVVFPKNVNAENASILPVMLASKLLPEMETDNNVKIDHLLQDVQSLPVPMQIETLKERIGKIAEVCGNAGKVLADARKAYGLAPQRGGPSMLPTTMDKAQAEKIREQENMLRAAVNEGEGIRLPPDQRQITTELPPHMVDALFVNDAVFNSSGMMQTQQSQSQQPEEQQQHQQQGGEY</sequence>
<name>A0ABQ8D4S5_BRANA</name>
<feature type="region of interest" description="Disordered" evidence="1">
    <location>
        <begin position="242"/>
        <end position="267"/>
    </location>
</feature>
<feature type="compositionally biased region" description="Low complexity" evidence="1">
    <location>
        <begin position="245"/>
        <end position="267"/>
    </location>
</feature>
<organism evidence="2 3">
    <name type="scientific">Brassica napus</name>
    <name type="common">Rape</name>
    <dbReference type="NCBI Taxonomy" id="3708"/>
    <lineage>
        <taxon>Eukaryota</taxon>
        <taxon>Viridiplantae</taxon>
        <taxon>Streptophyta</taxon>
        <taxon>Embryophyta</taxon>
        <taxon>Tracheophyta</taxon>
        <taxon>Spermatophyta</taxon>
        <taxon>Magnoliopsida</taxon>
        <taxon>eudicotyledons</taxon>
        <taxon>Gunneridae</taxon>
        <taxon>Pentapetalae</taxon>
        <taxon>rosids</taxon>
        <taxon>malvids</taxon>
        <taxon>Brassicales</taxon>
        <taxon>Brassicaceae</taxon>
        <taxon>Brassiceae</taxon>
        <taxon>Brassica</taxon>
    </lineage>
</organism>
<evidence type="ECO:0000256" key="1">
    <source>
        <dbReference type="SAM" id="MobiDB-lite"/>
    </source>
</evidence>
<evidence type="ECO:0008006" key="4">
    <source>
        <dbReference type="Google" id="ProtNLM"/>
    </source>
</evidence>
<accession>A0ABQ8D4S5</accession>
<gene>
    <name evidence="2" type="ORF">HID58_023995</name>
</gene>
<protein>
    <recommendedName>
        <fullName evidence="4">Mediator of RNA polymerase II transcription subunit 8</fullName>
    </recommendedName>
</protein>
<reference evidence="2 3" key="1">
    <citation type="submission" date="2021-05" db="EMBL/GenBank/DDBJ databases">
        <title>Genome Assembly of Synthetic Allotetraploid Brassica napus Reveals Homoeologous Exchanges between Subgenomes.</title>
        <authorList>
            <person name="Davis J.T."/>
        </authorList>
    </citation>
    <scope>NUCLEOTIDE SEQUENCE [LARGE SCALE GENOMIC DNA]</scope>
    <source>
        <strain evidence="3">cv. Da-Ae</strain>
        <tissue evidence="2">Seedling</tissue>
    </source>
</reference>
<dbReference type="Proteomes" id="UP000824890">
    <property type="component" value="Unassembled WGS sequence"/>
</dbReference>
<keyword evidence="3" id="KW-1185">Reference proteome</keyword>
<dbReference type="InterPro" id="IPR038795">
    <property type="entry name" value="MED8_plant"/>
</dbReference>
<comment type="caution">
    <text evidence="2">The sequence shown here is derived from an EMBL/GenBank/DDBJ whole genome shotgun (WGS) entry which is preliminary data.</text>
</comment>
<proteinExistence type="predicted"/>
<dbReference type="PANTHER" id="PTHR35552:SF2">
    <property type="entry name" value="MEDIATOR OF RNA POLYMERASE II TRANSCRIPTION SUBUNIT 8"/>
    <property type="match status" value="1"/>
</dbReference>
<evidence type="ECO:0000313" key="3">
    <source>
        <dbReference type="Proteomes" id="UP000824890"/>
    </source>
</evidence>
<dbReference type="PANTHER" id="PTHR35552">
    <property type="entry name" value="MEDIATOR OF RNA POLYMERASE II TRANSCRIPTION SUBUNIT 8"/>
    <property type="match status" value="1"/>
</dbReference>
<evidence type="ECO:0000313" key="2">
    <source>
        <dbReference type="EMBL" id="KAH0923977.1"/>
    </source>
</evidence>
<dbReference type="EMBL" id="JAGKQM010000006">
    <property type="protein sequence ID" value="KAH0923977.1"/>
    <property type="molecule type" value="Genomic_DNA"/>
</dbReference>